<evidence type="ECO:0000313" key="2">
    <source>
        <dbReference type="Proteomes" id="UP001553148"/>
    </source>
</evidence>
<dbReference type="EMBL" id="JBFAUJ010000011">
    <property type="protein sequence ID" value="MEV8462881.1"/>
    <property type="molecule type" value="Genomic_DNA"/>
</dbReference>
<protein>
    <submittedName>
        <fullName evidence="1">Uncharacterized protein</fullName>
    </submittedName>
</protein>
<dbReference type="RefSeq" id="WP_366504525.1">
    <property type="nucleotide sequence ID" value="NZ_JBFAUJ010000011.1"/>
</dbReference>
<organism evidence="1 2">
    <name type="scientific">Streptomyces griseosporeus</name>
    <dbReference type="NCBI Taxonomy" id="1910"/>
    <lineage>
        <taxon>Bacteria</taxon>
        <taxon>Bacillati</taxon>
        <taxon>Actinomycetota</taxon>
        <taxon>Actinomycetes</taxon>
        <taxon>Kitasatosporales</taxon>
        <taxon>Streptomycetaceae</taxon>
        <taxon>Streptomyces</taxon>
    </lineage>
</organism>
<reference evidence="1 2" key="1">
    <citation type="submission" date="2024-06" db="EMBL/GenBank/DDBJ databases">
        <title>The Natural Products Discovery Center: Release of the First 8490 Sequenced Strains for Exploring Actinobacteria Biosynthetic Diversity.</title>
        <authorList>
            <person name="Kalkreuter E."/>
            <person name="Kautsar S.A."/>
            <person name="Yang D."/>
            <person name="Bader C.D."/>
            <person name="Teijaro C.N."/>
            <person name="Fluegel L."/>
            <person name="Davis C.M."/>
            <person name="Simpson J.R."/>
            <person name="Lauterbach L."/>
            <person name="Steele A.D."/>
            <person name="Gui C."/>
            <person name="Meng S."/>
            <person name="Li G."/>
            <person name="Viehrig K."/>
            <person name="Ye F."/>
            <person name="Su P."/>
            <person name="Kiefer A.F."/>
            <person name="Nichols A."/>
            <person name="Cepeda A.J."/>
            <person name="Yan W."/>
            <person name="Fan B."/>
            <person name="Jiang Y."/>
            <person name="Adhikari A."/>
            <person name="Zheng C.-J."/>
            <person name="Schuster L."/>
            <person name="Cowan T.M."/>
            <person name="Smanski M.J."/>
            <person name="Chevrette M.G."/>
            <person name="De Carvalho L.P.S."/>
            <person name="Shen B."/>
        </authorList>
    </citation>
    <scope>NUCLEOTIDE SEQUENCE [LARGE SCALE GENOMIC DNA]</scope>
    <source>
        <strain evidence="1 2">NPDC052360</strain>
    </source>
</reference>
<name>A0ABV3KUB0_STRGS</name>
<comment type="caution">
    <text evidence="1">The sequence shown here is derived from an EMBL/GenBank/DDBJ whole genome shotgun (WGS) entry which is preliminary data.</text>
</comment>
<sequence length="91" mass="9994">MMELSFEERRRIERQLANNNGATYMTVSSAEAERLMVARAVADAVIRSVAETPEGEHLIRVSATDVQTGERLATGFVNYSVGASHLRLVVS</sequence>
<keyword evidence="2" id="KW-1185">Reference proteome</keyword>
<proteinExistence type="predicted"/>
<accession>A0ABV3KUB0</accession>
<evidence type="ECO:0000313" key="1">
    <source>
        <dbReference type="EMBL" id="MEV8462881.1"/>
    </source>
</evidence>
<gene>
    <name evidence="1" type="ORF">AB0470_25395</name>
</gene>
<dbReference type="Proteomes" id="UP001553148">
    <property type="component" value="Unassembled WGS sequence"/>
</dbReference>